<dbReference type="InterPro" id="IPR025358">
    <property type="entry name" value="DUF4262"/>
</dbReference>
<dbReference type="EMBL" id="HG966617">
    <property type="protein sequence ID" value="CDO58467.1"/>
    <property type="molecule type" value="Genomic_DNA"/>
</dbReference>
<sequence length="164" mass="19455">MKTQLDLENKEFDEHERRFIADIKKYGWYGHHIFESEDWPKFSFTSGFWLRYGFPEIVVFSMEFETAQLILGGVKDQLEDGVRFQLGVPVQNVLVNDVVFLPVDKKFYEDLGWTRWFYLGDDFECVQLVWPTQKTIFPWSNNAPREYLNAQPDLTGGDWLGRLQ</sequence>
<dbReference type="RefSeq" id="WP_043949414.1">
    <property type="nucleotide sequence ID" value="NZ_HG966617.1"/>
</dbReference>
<dbReference type="AlphaFoldDB" id="X5MBS4"/>
<organism evidence="1 2">
    <name type="scientific">Candidatus Phaeomarinibacter ectocarpi</name>
    <dbReference type="NCBI Taxonomy" id="1458461"/>
    <lineage>
        <taxon>Bacteria</taxon>
        <taxon>Pseudomonadati</taxon>
        <taxon>Pseudomonadota</taxon>
        <taxon>Alphaproteobacteria</taxon>
        <taxon>Hyphomicrobiales</taxon>
        <taxon>Parvibaculaceae</taxon>
        <taxon>Candidatus Phaeomarinibacter</taxon>
    </lineage>
</organism>
<dbReference type="Pfam" id="PF14081">
    <property type="entry name" value="DUF4262"/>
    <property type="match status" value="1"/>
</dbReference>
<keyword evidence="2" id="KW-1185">Reference proteome</keyword>
<dbReference type="KEGG" id="pect:BN1012_Phect253"/>
<dbReference type="STRING" id="1458461.BN1012_Phect253"/>
<reference evidence="1 2" key="1">
    <citation type="journal article" date="2014" name="Front. Genet.">
        <title>Genome and metabolic network of "Candidatus Phaeomarinobacter ectocarpi" Ec32, a new candidate genus of Alphaproteobacteria frequently associated with brown algae.</title>
        <authorList>
            <person name="Dittami S.M."/>
            <person name="Barbeyron T."/>
            <person name="Boyen C."/>
            <person name="Cambefort J."/>
            <person name="Collet G."/>
            <person name="Delage L."/>
            <person name="Gobet A."/>
            <person name="Groisillier A."/>
            <person name="Leblanc C."/>
            <person name="Michel G."/>
            <person name="Scornet D."/>
            <person name="Siegel A."/>
            <person name="Tapia J.E."/>
            <person name="Tonon T."/>
        </authorList>
    </citation>
    <scope>NUCLEOTIDE SEQUENCE [LARGE SCALE GENOMIC DNA]</scope>
    <source>
        <strain evidence="1 2">Ec32</strain>
    </source>
</reference>
<dbReference type="HOGENOM" id="CLU_094847_2_0_5"/>
<dbReference type="Proteomes" id="UP000032160">
    <property type="component" value="Chromosome I"/>
</dbReference>
<name>X5MBS4_9HYPH</name>
<gene>
    <name evidence="1" type="ORF">BN1012_Phect253</name>
</gene>
<protein>
    <recommendedName>
        <fullName evidence="3">DUF4262 domain-containing protein</fullName>
    </recommendedName>
</protein>
<proteinExistence type="predicted"/>
<evidence type="ECO:0000313" key="2">
    <source>
        <dbReference type="Proteomes" id="UP000032160"/>
    </source>
</evidence>
<evidence type="ECO:0000313" key="1">
    <source>
        <dbReference type="EMBL" id="CDO58467.1"/>
    </source>
</evidence>
<accession>X5MBS4</accession>
<evidence type="ECO:0008006" key="3">
    <source>
        <dbReference type="Google" id="ProtNLM"/>
    </source>
</evidence>